<dbReference type="OrthoDB" id="4803627at2759"/>
<feature type="domain" description="Peptidase S8/S53" evidence="9">
    <location>
        <begin position="61"/>
        <end position="424"/>
    </location>
</feature>
<comment type="similarity">
    <text evidence="2 7">Belongs to the peptidase S8 family.</text>
</comment>
<dbReference type="EMBL" id="VOIH02000009">
    <property type="protein sequence ID" value="KAF3437568.1"/>
    <property type="molecule type" value="Genomic_DNA"/>
</dbReference>
<comment type="caution">
    <text evidence="10">The sequence shown here is derived from an EMBL/GenBank/DDBJ whole genome shotgun (WGS) entry which is preliminary data.</text>
</comment>
<evidence type="ECO:0000256" key="2">
    <source>
        <dbReference type="ARBA" id="ARBA00011073"/>
    </source>
</evidence>
<evidence type="ECO:0000256" key="7">
    <source>
        <dbReference type="PROSITE-ProRule" id="PRU01240"/>
    </source>
</evidence>
<keyword evidence="5" id="KW-0378">Hydrolase</keyword>
<name>A0A8K0E059_9ROSA</name>
<protein>
    <recommendedName>
        <fullName evidence="9">Peptidase S8/S53 domain-containing protein</fullName>
    </recommendedName>
</protein>
<evidence type="ECO:0000256" key="4">
    <source>
        <dbReference type="ARBA" id="ARBA00022729"/>
    </source>
</evidence>
<gene>
    <name evidence="10" type="ORF">FNV43_RR20324</name>
</gene>
<feature type="region of interest" description="Disordered" evidence="8">
    <location>
        <begin position="438"/>
        <end position="462"/>
    </location>
</feature>
<dbReference type="Proteomes" id="UP000796880">
    <property type="component" value="Unassembled WGS sequence"/>
</dbReference>
<proteinExistence type="inferred from homology"/>
<evidence type="ECO:0000256" key="6">
    <source>
        <dbReference type="ARBA" id="ARBA00022825"/>
    </source>
</evidence>
<evidence type="ECO:0000256" key="5">
    <source>
        <dbReference type="ARBA" id="ARBA00022801"/>
    </source>
</evidence>
<evidence type="ECO:0000256" key="8">
    <source>
        <dbReference type="SAM" id="MobiDB-lite"/>
    </source>
</evidence>
<dbReference type="SUPFAM" id="SSF52743">
    <property type="entry name" value="Subtilisin-like"/>
    <property type="match status" value="1"/>
</dbReference>
<dbReference type="GO" id="GO:0005576">
    <property type="term" value="C:extracellular region"/>
    <property type="evidence" value="ECO:0007669"/>
    <property type="project" value="UniProtKB-SubCell"/>
</dbReference>
<evidence type="ECO:0000313" key="11">
    <source>
        <dbReference type="Proteomes" id="UP000796880"/>
    </source>
</evidence>
<evidence type="ECO:0000313" key="10">
    <source>
        <dbReference type="EMBL" id="KAF3437568.1"/>
    </source>
</evidence>
<dbReference type="GO" id="GO:0006508">
    <property type="term" value="P:proteolysis"/>
    <property type="evidence" value="ECO:0007669"/>
    <property type="project" value="UniProtKB-KW"/>
</dbReference>
<keyword evidence="11" id="KW-1185">Reference proteome</keyword>
<dbReference type="GO" id="GO:0004252">
    <property type="term" value="F:serine-type endopeptidase activity"/>
    <property type="evidence" value="ECO:0007669"/>
    <property type="project" value="InterPro"/>
</dbReference>
<comment type="caution">
    <text evidence="7">Lacks conserved residue(s) required for the propagation of feature annotation.</text>
</comment>
<organism evidence="10 11">
    <name type="scientific">Rhamnella rubrinervis</name>
    <dbReference type="NCBI Taxonomy" id="2594499"/>
    <lineage>
        <taxon>Eukaryota</taxon>
        <taxon>Viridiplantae</taxon>
        <taxon>Streptophyta</taxon>
        <taxon>Embryophyta</taxon>
        <taxon>Tracheophyta</taxon>
        <taxon>Spermatophyta</taxon>
        <taxon>Magnoliopsida</taxon>
        <taxon>eudicotyledons</taxon>
        <taxon>Gunneridae</taxon>
        <taxon>Pentapetalae</taxon>
        <taxon>rosids</taxon>
        <taxon>fabids</taxon>
        <taxon>Rosales</taxon>
        <taxon>Rhamnaceae</taxon>
        <taxon>rhamnoid group</taxon>
        <taxon>Rhamneae</taxon>
        <taxon>Rhamnella</taxon>
    </lineage>
</organism>
<accession>A0A8K0E059</accession>
<dbReference type="InterPro" id="IPR036852">
    <property type="entry name" value="Peptidase_S8/S53_dom_sf"/>
</dbReference>
<dbReference type="AlphaFoldDB" id="A0A8K0E059"/>
<evidence type="ECO:0000256" key="1">
    <source>
        <dbReference type="ARBA" id="ARBA00004613"/>
    </source>
</evidence>
<dbReference type="Pfam" id="PF00082">
    <property type="entry name" value="Peptidase_S8"/>
    <property type="match status" value="1"/>
</dbReference>
<keyword evidence="4" id="KW-0732">Signal</keyword>
<dbReference type="InterPro" id="IPR023828">
    <property type="entry name" value="Peptidase_S8_Ser-AS"/>
</dbReference>
<dbReference type="PROSITE" id="PS51892">
    <property type="entry name" value="SUBTILASE"/>
    <property type="match status" value="1"/>
</dbReference>
<evidence type="ECO:0000256" key="3">
    <source>
        <dbReference type="ARBA" id="ARBA00022670"/>
    </source>
</evidence>
<dbReference type="Gene3D" id="3.40.50.200">
    <property type="entry name" value="Peptidase S8/S53 domain"/>
    <property type="match status" value="2"/>
</dbReference>
<dbReference type="InterPro" id="IPR045051">
    <property type="entry name" value="SBT"/>
</dbReference>
<dbReference type="PROSITE" id="PS00138">
    <property type="entry name" value="SUBTILASE_SER"/>
    <property type="match status" value="1"/>
</dbReference>
<dbReference type="PRINTS" id="PR00723">
    <property type="entry name" value="SUBTILISIN"/>
</dbReference>
<reference evidence="10" key="1">
    <citation type="submission" date="2020-03" db="EMBL/GenBank/DDBJ databases">
        <title>A high-quality chromosome-level genome assembly of a woody plant with both climbing and erect habits, Rhamnella rubrinervis.</title>
        <authorList>
            <person name="Lu Z."/>
            <person name="Yang Y."/>
            <person name="Zhu X."/>
            <person name="Sun Y."/>
        </authorList>
    </citation>
    <scope>NUCLEOTIDE SEQUENCE</scope>
    <source>
        <strain evidence="10">BYM</strain>
        <tissue evidence="10">Leaf</tissue>
    </source>
</reference>
<dbReference type="InterPro" id="IPR000209">
    <property type="entry name" value="Peptidase_S8/S53_dom"/>
</dbReference>
<keyword evidence="6" id="KW-0720">Serine protease</keyword>
<dbReference type="PANTHER" id="PTHR10795">
    <property type="entry name" value="PROPROTEIN CONVERTASE SUBTILISIN/KEXIN"/>
    <property type="match status" value="1"/>
</dbReference>
<keyword evidence="3" id="KW-0645">Protease</keyword>
<sequence>MLSLTSILAYGQKVLSFKDNGTTEIPTRWNGSCDGAGEDFNSSLCKYKLIGARYFNGGLKKERWEKMKSKESARDSIGHGTLVSSITVGNYANGASYFGYGKGAAKGITPHALLAVYKVLWSEGMSSLDIIAAIDQAVSDGVDVISLSIGNPNVQFSRYIRTALLHENVISIASFSAMGKGIPVVCSGGNEGPLFGTVDNGFPWLLTVAAGTTNRLFAGVLTQGNGVNITGRTLFPGTTSLQNLALLFNNEHPSCDKKANVTGAILISKNITSLEFEHFLCPCIVVSSKEADLVIDYAKYGTNPSASIMFQQTIIRNGFAPAVAWYSSRGPSRTYKHILTPDVMAPGSFILGARHPKQVAGTIGLEADLYNDYLISSGTSFACPHVTGVVALLKAKYPKWSPAAIGSAIMTTANPIDNTKRPIRDNGKDHQVASPLAMGAGHIDPNEALDPGSGSSHVGGLGSAERGGRFNALALELRAIAP</sequence>
<comment type="subcellular location">
    <subcellularLocation>
        <location evidence="1">Secreted</location>
    </subcellularLocation>
</comment>
<evidence type="ECO:0000259" key="9">
    <source>
        <dbReference type="Pfam" id="PF00082"/>
    </source>
</evidence>
<dbReference type="InterPro" id="IPR015500">
    <property type="entry name" value="Peptidase_S8_subtilisin-rel"/>
</dbReference>